<keyword evidence="7" id="KW-0378">Hydrolase</keyword>
<dbReference type="EMBL" id="BAABRU010000019">
    <property type="protein sequence ID" value="GAA5530479.1"/>
    <property type="molecule type" value="Genomic_DNA"/>
</dbReference>
<evidence type="ECO:0000256" key="3">
    <source>
        <dbReference type="ARBA" id="ARBA00004961"/>
    </source>
</evidence>
<gene>
    <name evidence="7 9" type="primary">pgl</name>
    <name evidence="9" type="ORF">Hgul01_04298</name>
</gene>
<reference evidence="9 10" key="1">
    <citation type="submission" date="2024-02" db="EMBL/GenBank/DDBJ databases">
        <title>Herpetosiphon gulosus NBRC 112829.</title>
        <authorList>
            <person name="Ichikawa N."/>
            <person name="Katano-Makiyama Y."/>
            <person name="Hidaka K."/>
        </authorList>
    </citation>
    <scope>NUCLEOTIDE SEQUENCE [LARGE SCALE GENOMIC DNA]</scope>
    <source>
        <strain evidence="9 10">NBRC 112829</strain>
    </source>
</reference>
<dbReference type="SUPFAM" id="SSF100950">
    <property type="entry name" value="NagB/RpiA/CoA transferase-like"/>
    <property type="match status" value="1"/>
</dbReference>
<dbReference type="PANTHER" id="PTHR11054:SF0">
    <property type="entry name" value="6-PHOSPHOGLUCONOLACTONASE"/>
    <property type="match status" value="1"/>
</dbReference>
<keyword evidence="10" id="KW-1185">Reference proteome</keyword>
<evidence type="ECO:0000256" key="5">
    <source>
        <dbReference type="ARBA" id="ARBA00013198"/>
    </source>
</evidence>
<evidence type="ECO:0000256" key="1">
    <source>
        <dbReference type="ARBA" id="ARBA00000832"/>
    </source>
</evidence>
<accession>A0ABP9X541</accession>
<dbReference type="InterPro" id="IPR005900">
    <property type="entry name" value="6-phosphogluconolactonase_DevB"/>
</dbReference>
<dbReference type="EC" id="3.1.1.31" evidence="5 7"/>
<dbReference type="InterPro" id="IPR006148">
    <property type="entry name" value="Glc/Gal-6P_isomerase"/>
</dbReference>
<dbReference type="PANTHER" id="PTHR11054">
    <property type="entry name" value="6-PHOSPHOGLUCONOLACTONASE"/>
    <property type="match status" value="1"/>
</dbReference>
<evidence type="ECO:0000256" key="4">
    <source>
        <dbReference type="ARBA" id="ARBA00010662"/>
    </source>
</evidence>
<dbReference type="Gene3D" id="3.40.50.1360">
    <property type="match status" value="1"/>
</dbReference>
<organism evidence="9 10">
    <name type="scientific">Herpetosiphon gulosus</name>
    <dbReference type="NCBI Taxonomy" id="1973496"/>
    <lineage>
        <taxon>Bacteria</taxon>
        <taxon>Bacillati</taxon>
        <taxon>Chloroflexota</taxon>
        <taxon>Chloroflexia</taxon>
        <taxon>Herpetosiphonales</taxon>
        <taxon>Herpetosiphonaceae</taxon>
        <taxon>Herpetosiphon</taxon>
    </lineage>
</organism>
<proteinExistence type="inferred from homology"/>
<evidence type="ECO:0000313" key="9">
    <source>
        <dbReference type="EMBL" id="GAA5530479.1"/>
    </source>
</evidence>
<feature type="domain" description="Glucosamine/galactosamine-6-phosphate isomerase" evidence="8">
    <location>
        <begin position="8"/>
        <end position="225"/>
    </location>
</feature>
<comment type="pathway">
    <text evidence="3 7">Carbohydrate degradation; pentose phosphate pathway; D-ribulose 5-phosphate from D-glucose 6-phosphate (oxidative stage): step 2/3.</text>
</comment>
<dbReference type="NCBIfam" id="TIGR01198">
    <property type="entry name" value="pgl"/>
    <property type="match status" value="1"/>
</dbReference>
<protein>
    <recommendedName>
        <fullName evidence="6 7">6-phosphogluconolactonase</fullName>
        <shortName evidence="7">6PGL</shortName>
        <ecNumber evidence="5 7">3.1.1.31</ecNumber>
    </recommendedName>
</protein>
<comment type="similarity">
    <text evidence="4 7">Belongs to the glucosamine/galactosamine-6-phosphate isomerase family. 6-phosphogluconolactonase subfamily.</text>
</comment>
<evidence type="ECO:0000256" key="2">
    <source>
        <dbReference type="ARBA" id="ARBA00002681"/>
    </source>
</evidence>
<dbReference type="RefSeq" id="WP_345724077.1">
    <property type="nucleotide sequence ID" value="NZ_BAABRU010000019.1"/>
</dbReference>
<dbReference type="CDD" id="cd01400">
    <property type="entry name" value="6PGL"/>
    <property type="match status" value="1"/>
</dbReference>
<dbReference type="InterPro" id="IPR039104">
    <property type="entry name" value="6PGL"/>
</dbReference>
<evidence type="ECO:0000313" key="10">
    <source>
        <dbReference type="Proteomes" id="UP001428290"/>
    </source>
</evidence>
<dbReference type="Proteomes" id="UP001428290">
    <property type="component" value="Unassembled WGS sequence"/>
</dbReference>
<name>A0ABP9X541_9CHLR</name>
<comment type="caution">
    <text evidence="9">The sequence shown here is derived from an EMBL/GenBank/DDBJ whole genome shotgun (WGS) entry which is preliminary data.</text>
</comment>
<evidence type="ECO:0000259" key="8">
    <source>
        <dbReference type="Pfam" id="PF01182"/>
    </source>
</evidence>
<comment type="catalytic activity">
    <reaction evidence="1 7">
        <text>6-phospho-D-glucono-1,5-lactone + H2O = 6-phospho-D-gluconate + H(+)</text>
        <dbReference type="Rhea" id="RHEA:12556"/>
        <dbReference type="ChEBI" id="CHEBI:15377"/>
        <dbReference type="ChEBI" id="CHEBI:15378"/>
        <dbReference type="ChEBI" id="CHEBI:57955"/>
        <dbReference type="ChEBI" id="CHEBI:58759"/>
        <dbReference type="EC" id="3.1.1.31"/>
    </reaction>
</comment>
<evidence type="ECO:0000256" key="7">
    <source>
        <dbReference type="RuleBase" id="RU365095"/>
    </source>
</evidence>
<comment type="function">
    <text evidence="2 7">Hydrolysis of 6-phosphogluconolactone to 6-phosphogluconate.</text>
</comment>
<evidence type="ECO:0000256" key="6">
    <source>
        <dbReference type="ARBA" id="ARBA00020337"/>
    </source>
</evidence>
<sequence length="240" mass="26382">MTLQIAPSREELMILAADRLVAEAQTAIAQRGRWTIALSGGSTPKALFELLASPRYINQILWGRCFLFWGDERCVGPDDAQSNYRMTKIALIDHIPIPVGNVLRIRGELAPESAASLYAHEIKRIFGLTEGQFPQFDTMLLGLGNDGHTASLFPASDILGRNDVLVAETWVAKLKQYRISLTAPVINNAHSKIFLAAGEDKAGVIRELIEQTGAYQSYPASLINNAEWLLDQAAASQLQH</sequence>
<dbReference type="Pfam" id="PF01182">
    <property type="entry name" value="Glucosamine_iso"/>
    <property type="match status" value="1"/>
</dbReference>
<dbReference type="InterPro" id="IPR037171">
    <property type="entry name" value="NagB/RpiA_transferase-like"/>
</dbReference>